<evidence type="ECO:0000313" key="2">
    <source>
        <dbReference type="EMBL" id="VEL32817.1"/>
    </source>
</evidence>
<dbReference type="Proteomes" id="UP000784294">
    <property type="component" value="Unassembled WGS sequence"/>
</dbReference>
<dbReference type="EMBL" id="CAAALY010244710">
    <property type="protein sequence ID" value="VEL32817.1"/>
    <property type="molecule type" value="Genomic_DNA"/>
</dbReference>
<dbReference type="AlphaFoldDB" id="A0A3S5AM09"/>
<proteinExistence type="predicted"/>
<gene>
    <name evidence="2" type="ORF">PXEA_LOCUS26257</name>
</gene>
<keyword evidence="3" id="KW-1185">Reference proteome</keyword>
<organism evidence="2 3">
    <name type="scientific">Protopolystoma xenopodis</name>
    <dbReference type="NCBI Taxonomy" id="117903"/>
    <lineage>
        <taxon>Eukaryota</taxon>
        <taxon>Metazoa</taxon>
        <taxon>Spiralia</taxon>
        <taxon>Lophotrochozoa</taxon>
        <taxon>Platyhelminthes</taxon>
        <taxon>Monogenea</taxon>
        <taxon>Polyopisthocotylea</taxon>
        <taxon>Polystomatidea</taxon>
        <taxon>Polystomatidae</taxon>
        <taxon>Protopolystoma</taxon>
    </lineage>
</organism>
<evidence type="ECO:0000256" key="1">
    <source>
        <dbReference type="SAM" id="MobiDB-lite"/>
    </source>
</evidence>
<accession>A0A3S5AM09</accession>
<evidence type="ECO:0000313" key="3">
    <source>
        <dbReference type="Proteomes" id="UP000784294"/>
    </source>
</evidence>
<reference evidence="2" key="1">
    <citation type="submission" date="2018-11" db="EMBL/GenBank/DDBJ databases">
        <authorList>
            <consortium name="Pathogen Informatics"/>
        </authorList>
    </citation>
    <scope>NUCLEOTIDE SEQUENCE</scope>
</reference>
<feature type="region of interest" description="Disordered" evidence="1">
    <location>
        <begin position="47"/>
        <end position="67"/>
    </location>
</feature>
<sequence length="67" mass="7321">MQLKPWQLKLAQVSVSIGHSVTRVQSCLLCLVLSHVYTPMGPEVTSHGQFESPIHHSQSLDSLPDAA</sequence>
<protein>
    <submittedName>
        <fullName evidence="2">Uncharacterized protein</fullName>
    </submittedName>
</protein>
<comment type="caution">
    <text evidence="2">The sequence shown here is derived from an EMBL/GenBank/DDBJ whole genome shotgun (WGS) entry which is preliminary data.</text>
</comment>
<name>A0A3S5AM09_9PLAT</name>